<accession>A0ACC2PIF6</accession>
<comment type="caution">
    <text evidence="1">The sequence shown here is derived from an EMBL/GenBank/DDBJ whole genome shotgun (WGS) entry which is preliminary data.</text>
</comment>
<name>A0ACC2PIF6_9HYME</name>
<dbReference type="Proteomes" id="UP001239111">
    <property type="component" value="Chromosome 1"/>
</dbReference>
<evidence type="ECO:0000313" key="2">
    <source>
        <dbReference type="Proteomes" id="UP001239111"/>
    </source>
</evidence>
<reference evidence="1" key="1">
    <citation type="submission" date="2023-04" db="EMBL/GenBank/DDBJ databases">
        <title>A chromosome-level genome assembly of the parasitoid wasp Eretmocerus hayati.</title>
        <authorList>
            <person name="Zhong Y."/>
            <person name="Liu S."/>
            <person name="Liu Y."/>
        </authorList>
    </citation>
    <scope>NUCLEOTIDE SEQUENCE</scope>
    <source>
        <strain evidence="1">ZJU_SS_LIU_2023</strain>
    </source>
</reference>
<proteinExistence type="predicted"/>
<keyword evidence="2" id="KW-1185">Reference proteome</keyword>
<gene>
    <name evidence="1" type="ORF">QAD02_019018</name>
</gene>
<protein>
    <submittedName>
        <fullName evidence="1">Uncharacterized protein</fullName>
    </submittedName>
</protein>
<dbReference type="EMBL" id="CM056741">
    <property type="protein sequence ID" value="KAJ8683226.1"/>
    <property type="molecule type" value="Genomic_DNA"/>
</dbReference>
<organism evidence="1 2">
    <name type="scientific">Eretmocerus hayati</name>
    <dbReference type="NCBI Taxonomy" id="131215"/>
    <lineage>
        <taxon>Eukaryota</taxon>
        <taxon>Metazoa</taxon>
        <taxon>Ecdysozoa</taxon>
        <taxon>Arthropoda</taxon>
        <taxon>Hexapoda</taxon>
        <taxon>Insecta</taxon>
        <taxon>Pterygota</taxon>
        <taxon>Neoptera</taxon>
        <taxon>Endopterygota</taxon>
        <taxon>Hymenoptera</taxon>
        <taxon>Apocrita</taxon>
        <taxon>Proctotrupomorpha</taxon>
        <taxon>Chalcidoidea</taxon>
        <taxon>Aphelinidae</taxon>
        <taxon>Aphelininae</taxon>
        <taxon>Eretmocerus</taxon>
    </lineage>
</organism>
<evidence type="ECO:0000313" key="1">
    <source>
        <dbReference type="EMBL" id="KAJ8683226.1"/>
    </source>
</evidence>
<sequence length="582" mass="64546">MAAENIKGYTPLPQSIGNTDSEDEDEEHHNDDDSIKDDLSGISDATTVYENGRFYPLDETKNFANRTRNGRHSLGYGNDNIPIMILNGQNDDDLWKRRDMSPVRRFFLAFTVLLCIFTIIVFLYLIPCDTSSICPSTPKSKTSVSWDTTFDGYELQGRITVIPGNPYSLIFLCRSQQFGKIDSKRLFGQEHISLEGGGVLSIQGNSGITLWWVPLKRLPVDIDCQMIDTDGSGKPDCIVSSENGSLASIDPIAGTVHWNSEVPTHMDLPLLLLDLDSDGINDLLSIEITNSSQNLVFLSGRSGKLLARHIVLNCQSLKLVNIDSSFVLTYICQDQNTTESTRTMLLKNFIESHNFSNSRHRLASTSNPQKIIPSSYPIQSSPDIWDLTAHHRLYVKNTGGNNCPAVNCQSKVNLTLRYGANESRIWDHISDSSFVTKPAVLHAPGQAYTTGFAIKFWNWTNVDATAIKQPPSNNVSNIKPDPRRELEVRQRKLTERVSIVYVNGTEVHSMNASQSDLLQLCRGSDCQPSLPRQANSVAIADLNADGVLELVSYSSGYTAPIDNGSAYAFATKLQIVRLDAVF</sequence>